<dbReference type="GeneID" id="111116551"/>
<organism evidence="2 3">
    <name type="scientific">Crassostrea virginica</name>
    <name type="common">Eastern oyster</name>
    <dbReference type="NCBI Taxonomy" id="6565"/>
    <lineage>
        <taxon>Eukaryota</taxon>
        <taxon>Metazoa</taxon>
        <taxon>Spiralia</taxon>
        <taxon>Lophotrochozoa</taxon>
        <taxon>Mollusca</taxon>
        <taxon>Bivalvia</taxon>
        <taxon>Autobranchia</taxon>
        <taxon>Pteriomorphia</taxon>
        <taxon>Ostreida</taxon>
        <taxon>Ostreoidea</taxon>
        <taxon>Ostreidae</taxon>
        <taxon>Crassostrea</taxon>
    </lineage>
</organism>
<dbReference type="InterPro" id="IPR045063">
    <property type="entry name" value="Dynamin_N"/>
</dbReference>
<dbReference type="PANTHER" id="PTHR26392:SF92">
    <property type="entry name" value="PROTEIN KINASE DOMAIN-CONTAINING PROTEIN"/>
    <property type="match status" value="1"/>
</dbReference>
<name>A0A8B8C6C3_CRAVI</name>
<dbReference type="RefSeq" id="XP_022311257.1">
    <property type="nucleotide sequence ID" value="XM_022455549.1"/>
</dbReference>
<dbReference type="PANTHER" id="PTHR26392">
    <property type="entry name" value="MITOGEN-ACTIVATED PROTEIN KINASE KINASE KINASE 7-RELATED"/>
    <property type="match status" value="1"/>
</dbReference>
<dbReference type="SUPFAM" id="SSF52540">
    <property type="entry name" value="P-loop containing nucleoside triphosphate hydrolases"/>
    <property type="match status" value="2"/>
</dbReference>
<evidence type="ECO:0000259" key="1">
    <source>
        <dbReference type="Pfam" id="PF00350"/>
    </source>
</evidence>
<dbReference type="Pfam" id="PF00350">
    <property type="entry name" value="Dynamin_N"/>
    <property type="match status" value="1"/>
</dbReference>
<dbReference type="AlphaFoldDB" id="A0A8B8C6C3"/>
<gene>
    <name evidence="3" type="primary">LOC111116551</name>
</gene>
<evidence type="ECO:0000313" key="3">
    <source>
        <dbReference type="RefSeq" id="XP_022311257.1"/>
    </source>
</evidence>
<keyword evidence="2" id="KW-1185">Reference proteome</keyword>
<reference evidence="3" key="1">
    <citation type="submission" date="2025-08" db="UniProtKB">
        <authorList>
            <consortium name="RefSeq"/>
        </authorList>
    </citation>
    <scope>IDENTIFICATION</scope>
    <source>
        <tissue evidence="3">Whole sample</tissue>
    </source>
</reference>
<feature type="domain" description="Dynamin N-terminal" evidence="1">
    <location>
        <begin position="62"/>
        <end position="205"/>
    </location>
</feature>
<sequence length="392" mass="45181">MEERVQFEPIQQVKALYEDLEKFVDCEDFEEDLKEVLQEAYPNYLNVLEKRRRDMDKTDHAVVIAGETSSGKTTLINKILGKKIFKTSNLESTATICKIRNSDKVRIIVEHISAETDVMDLTEKCNPETKDGEKFIRDELMKLTDMTSTQRSKYFKSVDIGFPIQLLEGGTVLVDTPGIGGSGEVTQKLMEYLPNAIFFIFVINVGSAGGLQNDRLPEILKSLTSLQISDEMPCFDPRDVIFVTNKWDTIPKDDSDSEEENEETITWKALKSSLRKQWPSVQEEHIFKMSLTEVSDKETNYSTEQFREFQKALKTSIGKTKNIRISKHLRFLYGLIKTIVTGLQARLELNKMTEEEQKALTKKHQERIDFLTEECKKTPPKHVMITCQQRRE</sequence>
<dbReference type="Gene3D" id="3.40.50.300">
    <property type="entry name" value="P-loop containing nucleotide triphosphate hydrolases"/>
    <property type="match status" value="1"/>
</dbReference>
<dbReference type="OrthoDB" id="8927528at2759"/>
<accession>A0A8B8C6C3</accession>
<dbReference type="Proteomes" id="UP000694844">
    <property type="component" value="Chromosome 10"/>
</dbReference>
<evidence type="ECO:0000313" key="2">
    <source>
        <dbReference type="Proteomes" id="UP000694844"/>
    </source>
</evidence>
<dbReference type="KEGG" id="cvn:111116551"/>
<dbReference type="InterPro" id="IPR027417">
    <property type="entry name" value="P-loop_NTPase"/>
</dbReference>
<protein>
    <submittedName>
        <fullName evidence="3">Uncharacterized protein LOC111116551</fullName>
    </submittedName>
</protein>
<proteinExistence type="predicted"/>